<dbReference type="SMART" id="SM01130">
    <property type="entry name" value="DHDPS"/>
    <property type="match status" value="1"/>
</dbReference>
<dbReference type="AlphaFoldDB" id="A0A0C4EB22"/>
<reference evidence="2" key="1">
    <citation type="submission" date="2010-05" db="EMBL/GenBank/DDBJ databases">
        <title>The Genome Sequence of Magnaporthe poae strain ATCC 64411.</title>
        <authorList>
            <consortium name="The Broad Institute Genome Sequencing Platform"/>
            <consortium name="Broad Institute Genome Sequencing Center for Infectious Disease"/>
            <person name="Ma L.-J."/>
            <person name="Dead R."/>
            <person name="Young S."/>
            <person name="Zeng Q."/>
            <person name="Koehrsen M."/>
            <person name="Alvarado L."/>
            <person name="Berlin A."/>
            <person name="Chapman S.B."/>
            <person name="Chen Z."/>
            <person name="Freedman E."/>
            <person name="Gellesch M."/>
            <person name="Goldberg J."/>
            <person name="Griggs A."/>
            <person name="Gujja S."/>
            <person name="Heilman E.R."/>
            <person name="Heiman D."/>
            <person name="Hepburn T."/>
            <person name="Howarth C."/>
            <person name="Jen D."/>
            <person name="Larson L."/>
            <person name="Mehta T."/>
            <person name="Neiman D."/>
            <person name="Pearson M."/>
            <person name="Roberts A."/>
            <person name="Saif S."/>
            <person name="Shea T."/>
            <person name="Shenoy N."/>
            <person name="Sisk P."/>
            <person name="Stolte C."/>
            <person name="Sykes S."/>
            <person name="Walk T."/>
            <person name="White J."/>
            <person name="Yandava C."/>
            <person name="Haas B."/>
            <person name="Nusbaum C."/>
            <person name="Birren B."/>
        </authorList>
    </citation>
    <scope>NUCLEOTIDE SEQUENCE</scope>
    <source>
        <strain evidence="2">ATCC 64411</strain>
    </source>
</reference>
<dbReference type="OrthoDB" id="191315at2759"/>
<dbReference type="CDD" id="cd00408">
    <property type="entry name" value="DHDPS-like"/>
    <property type="match status" value="1"/>
</dbReference>
<feature type="compositionally biased region" description="Basic and acidic residues" evidence="1">
    <location>
        <begin position="115"/>
        <end position="124"/>
    </location>
</feature>
<dbReference type="PANTHER" id="PTHR12128">
    <property type="entry name" value="DIHYDRODIPICOLINATE SYNTHASE"/>
    <property type="match status" value="1"/>
</dbReference>
<dbReference type="InterPro" id="IPR002220">
    <property type="entry name" value="DapA-like"/>
</dbReference>
<dbReference type="InterPro" id="IPR013785">
    <property type="entry name" value="Aldolase_TIM"/>
</dbReference>
<dbReference type="eggNOG" id="ENOG502SKWU">
    <property type="taxonomic scope" value="Eukaryota"/>
</dbReference>
<evidence type="ECO:0000313" key="4">
    <source>
        <dbReference type="Proteomes" id="UP000011715"/>
    </source>
</evidence>
<dbReference type="Gene3D" id="3.20.20.70">
    <property type="entry name" value="Aldolase class I"/>
    <property type="match status" value="1"/>
</dbReference>
<organism evidence="3 4">
    <name type="scientific">Magnaporthiopsis poae (strain ATCC 64411 / 73-15)</name>
    <name type="common">Kentucky bluegrass fungus</name>
    <name type="synonym">Magnaporthe poae</name>
    <dbReference type="NCBI Taxonomy" id="644358"/>
    <lineage>
        <taxon>Eukaryota</taxon>
        <taxon>Fungi</taxon>
        <taxon>Dikarya</taxon>
        <taxon>Ascomycota</taxon>
        <taxon>Pezizomycotina</taxon>
        <taxon>Sordariomycetes</taxon>
        <taxon>Sordariomycetidae</taxon>
        <taxon>Magnaporthales</taxon>
        <taxon>Magnaporthaceae</taxon>
        <taxon>Magnaporthiopsis</taxon>
    </lineage>
</organism>
<dbReference type="VEuPathDB" id="FungiDB:MAPG_09865"/>
<reference evidence="3" key="5">
    <citation type="submission" date="2015-06" db="UniProtKB">
        <authorList>
            <consortium name="EnsemblFungi"/>
        </authorList>
    </citation>
    <scope>IDENTIFICATION</scope>
    <source>
        <strain evidence="3">ATCC 64411</strain>
    </source>
</reference>
<gene>
    <name evidence="2" type="ORF">MAPG_09865</name>
</gene>
<dbReference type="Pfam" id="PF00701">
    <property type="entry name" value="DHDPS"/>
    <property type="match status" value="1"/>
</dbReference>
<feature type="region of interest" description="Disordered" evidence="1">
    <location>
        <begin position="42"/>
        <end position="64"/>
    </location>
</feature>
<evidence type="ECO:0000313" key="2">
    <source>
        <dbReference type="EMBL" id="KLU91344.1"/>
    </source>
</evidence>
<evidence type="ECO:0000313" key="3">
    <source>
        <dbReference type="EnsemblFungi" id="MAPG_09865T0"/>
    </source>
</evidence>
<feature type="region of interest" description="Disordered" evidence="1">
    <location>
        <begin position="1"/>
        <end position="25"/>
    </location>
</feature>
<sequence length="379" mass="41093">MPRAGPWEGGLWDEGRGRSALSVDRPPLFSSGWRNLVPAHQDSTARRHNAQLDHRPQGPAAAAGRLHARAHAVQDGRVARDRLRRHAPACPPPAALRPAWPCLSGHQRRAGAAGPRREDKDRGHGPRGRRRRGLPADYPIVAGISAQSTRETILCAREAAEAGANFGLLLPPSYWAKAVTPDAMLAYYREVADASPIPIVIYNFPGVTGGIDVDSDQIAALAEHPNIVAAKLTCGNIGKVVRLASKFSPAQFGVYGGSADYLVPTLEGGGVGCVTGMGNVFPRATARVYDLWRDGKKDEAKKLQELVGNAEWACKKGLALTKFAAWHFIGRKHLGIEERGTFAPRKPYLEPGEAMREWTVGTMQVLEEAEEAIPLRNFK</sequence>
<dbReference type="EMBL" id="GL876977">
    <property type="protein sequence ID" value="KLU91344.1"/>
    <property type="molecule type" value="Genomic_DNA"/>
</dbReference>
<protein>
    <submittedName>
        <fullName evidence="2">Dihydrodipicolinate synthase</fullName>
    </submittedName>
</protein>
<proteinExistence type="predicted"/>
<reference evidence="2" key="3">
    <citation type="submission" date="2011-03" db="EMBL/GenBank/DDBJ databases">
        <title>Annotation of Magnaporthe poae ATCC 64411.</title>
        <authorList>
            <person name="Ma L.-J."/>
            <person name="Dead R."/>
            <person name="Young S.K."/>
            <person name="Zeng Q."/>
            <person name="Gargeya S."/>
            <person name="Fitzgerald M."/>
            <person name="Haas B."/>
            <person name="Abouelleil A."/>
            <person name="Alvarado L."/>
            <person name="Arachchi H.M."/>
            <person name="Berlin A."/>
            <person name="Brown A."/>
            <person name="Chapman S.B."/>
            <person name="Chen Z."/>
            <person name="Dunbar C."/>
            <person name="Freedman E."/>
            <person name="Gearin G."/>
            <person name="Gellesch M."/>
            <person name="Goldberg J."/>
            <person name="Griggs A."/>
            <person name="Gujja S."/>
            <person name="Heiman D."/>
            <person name="Howarth C."/>
            <person name="Larson L."/>
            <person name="Lui A."/>
            <person name="MacDonald P.J.P."/>
            <person name="Mehta T."/>
            <person name="Montmayeur A."/>
            <person name="Murphy C."/>
            <person name="Neiman D."/>
            <person name="Pearson M."/>
            <person name="Priest M."/>
            <person name="Roberts A."/>
            <person name="Saif S."/>
            <person name="Shea T."/>
            <person name="Shenoy N."/>
            <person name="Sisk P."/>
            <person name="Stolte C."/>
            <person name="Sykes S."/>
            <person name="Yandava C."/>
            <person name="Wortman J."/>
            <person name="Nusbaum C."/>
            <person name="Birren B."/>
        </authorList>
    </citation>
    <scope>NUCLEOTIDE SEQUENCE</scope>
    <source>
        <strain evidence="2">ATCC 64411</strain>
    </source>
</reference>
<dbReference type="PANTHER" id="PTHR12128:SF47">
    <property type="entry name" value="DIHYDRODIPICOLINATE SYNTHASE-RELATED"/>
    <property type="match status" value="1"/>
</dbReference>
<reference evidence="4" key="2">
    <citation type="submission" date="2010-05" db="EMBL/GenBank/DDBJ databases">
        <title>The genome sequence of Magnaporthe poae strain ATCC 64411.</title>
        <authorList>
            <person name="Ma L.-J."/>
            <person name="Dead R."/>
            <person name="Young S."/>
            <person name="Zeng Q."/>
            <person name="Koehrsen M."/>
            <person name="Alvarado L."/>
            <person name="Berlin A."/>
            <person name="Chapman S.B."/>
            <person name="Chen Z."/>
            <person name="Freedman E."/>
            <person name="Gellesch M."/>
            <person name="Goldberg J."/>
            <person name="Griggs A."/>
            <person name="Gujja S."/>
            <person name="Heilman E.R."/>
            <person name="Heiman D."/>
            <person name="Hepburn T."/>
            <person name="Howarth C."/>
            <person name="Jen D."/>
            <person name="Larson L."/>
            <person name="Mehta T."/>
            <person name="Neiman D."/>
            <person name="Pearson M."/>
            <person name="Roberts A."/>
            <person name="Saif S."/>
            <person name="Shea T."/>
            <person name="Shenoy N."/>
            <person name="Sisk P."/>
            <person name="Stolte C."/>
            <person name="Sykes S."/>
            <person name="Walk T."/>
            <person name="White J."/>
            <person name="Yandava C."/>
            <person name="Haas B."/>
            <person name="Nusbaum C."/>
            <person name="Birren B."/>
        </authorList>
    </citation>
    <scope>NUCLEOTIDE SEQUENCE [LARGE SCALE GENOMIC DNA]</scope>
    <source>
        <strain evidence="4">ATCC 64411 / 73-15</strain>
    </source>
</reference>
<keyword evidence="4" id="KW-1185">Reference proteome</keyword>
<dbReference type="GO" id="GO:0008840">
    <property type="term" value="F:4-hydroxy-tetrahydrodipicolinate synthase activity"/>
    <property type="evidence" value="ECO:0007669"/>
    <property type="project" value="TreeGrafter"/>
</dbReference>
<feature type="region of interest" description="Disordered" evidence="1">
    <location>
        <begin position="87"/>
        <end position="134"/>
    </location>
</feature>
<reference evidence="3" key="4">
    <citation type="journal article" date="2015" name="G3 (Bethesda)">
        <title>Genome sequences of three phytopathogenic species of the Magnaporthaceae family of fungi.</title>
        <authorList>
            <person name="Okagaki L.H."/>
            <person name="Nunes C.C."/>
            <person name="Sailsbery J."/>
            <person name="Clay B."/>
            <person name="Brown D."/>
            <person name="John T."/>
            <person name="Oh Y."/>
            <person name="Young N."/>
            <person name="Fitzgerald M."/>
            <person name="Haas B.J."/>
            <person name="Zeng Q."/>
            <person name="Young S."/>
            <person name="Adiconis X."/>
            <person name="Fan L."/>
            <person name="Levin J.Z."/>
            <person name="Mitchell T.K."/>
            <person name="Okubara P.A."/>
            <person name="Farman M.L."/>
            <person name="Kohn L.M."/>
            <person name="Birren B."/>
            <person name="Ma L.-J."/>
            <person name="Dean R.A."/>
        </authorList>
    </citation>
    <scope>NUCLEOTIDE SEQUENCE</scope>
    <source>
        <strain evidence="3">ATCC 64411 / 73-15</strain>
    </source>
</reference>
<dbReference type="Proteomes" id="UP000011715">
    <property type="component" value="Unassembled WGS sequence"/>
</dbReference>
<dbReference type="STRING" id="644358.A0A0C4EB22"/>
<accession>A0A0C4EB22</accession>
<dbReference type="SUPFAM" id="SSF51569">
    <property type="entry name" value="Aldolase"/>
    <property type="match status" value="1"/>
</dbReference>
<dbReference type="EnsemblFungi" id="MAPG_09865T0">
    <property type="protein sequence ID" value="MAPG_09865T0"/>
    <property type="gene ID" value="MAPG_09865"/>
</dbReference>
<dbReference type="EMBL" id="ADBL01002530">
    <property type="status" value="NOT_ANNOTATED_CDS"/>
    <property type="molecule type" value="Genomic_DNA"/>
</dbReference>
<name>A0A0C4EB22_MAGP6</name>
<evidence type="ECO:0000256" key="1">
    <source>
        <dbReference type="SAM" id="MobiDB-lite"/>
    </source>
</evidence>